<keyword evidence="3" id="KW-1185">Reference proteome</keyword>
<dbReference type="EMBL" id="QMKO01004098">
    <property type="protein sequence ID" value="RTG80483.1"/>
    <property type="molecule type" value="Genomic_DNA"/>
</dbReference>
<keyword evidence="1" id="KW-0472">Membrane</keyword>
<name>A0A430PYE8_SCHBO</name>
<keyword evidence="1" id="KW-1133">Transmembrane helix</keyword>
<evidence type="ECO:0000313" key="3">
    <source>
        <dbReference type="Proteomes" id="UP000290809"/>
    </source>
</evidence>
<gene>
    <name evidence="2" type="ORF">DC041_0011723</name>
</gene>
<keyword evidence="1" id="KW-0812">Transmembrane</keyword>
<dbReference type="AlphaFoldDB" id="A0A430PYE8"/>
<dbReference type="Proteomes" id="UP000290809">
    <property type="component" value="Unassembled WGS sequence"/>
</dbReference>
<accession>A0A430PYE8</accession>
<organism evidence="2 3">
    <name type="scientific">Schistosoma bovis</name>
    <name type="common">Blood fluke</name>
    <dbReference type="NCBI Taxonomy" id="6184"/>
    <lineage>
        <taxon>Eukaryota</taxon>
        <taxon>Metazoa</taxon>
        <taxon>Spiralia</taxon>
        <taxon>Lophotrochozoa</taxon>
        <taxon>Platyhelminthes</taxon>
        <taxon>Trematoda</taxon>
        <taxon>Digenea</taxon>
        <taxon>Strigeidida</taxon>
        <taxon>Schistosomatoidea</taxon>
        <taxon>Schistosomatidae</taxon>
        <taxon>Schistosoma</taxon>
    </lineage>
</organism>
<feature type="transmembrane region" description="Helical" evidence="1">
    <location>
        <begin position="21"/>
        <end position="39"/>
    </location>
</feature>
<reference evidence="2 3" key="1">
    <citation type="journal article" date="2019" name="PLoS Pathog.">
        <title>Genome sequence of the bovine parasite Schistosoma bovis Tanzania.</title>
        <authorList>
            <person name="Oey H."/>
            <person name="Zakrzewski M."/>
            <person name="Gobert G."/>
            <person name="Gravermann K."/>
            <person name="Stoye J."/>
            <person name="Jones M."/>
            <person name="Mcmanus D."/>
            <person name="Krause L."/>
        </authorList>
    </citation>
    <scope>NUCLEOTIDE SEQUENCE [LARGE SCALE GENOMIC DNA]</scope>
    <source>
        <strain evidence="2 3">TAN1997</strain>
    </source>
</reference>
<sequence>MSSSYLTFTAFKGERRQAFKYVYTVVSCLHFVAFLREWILSPTFRTIAQIFLQLVLETGFDNKWQKANVLNSQSSIKRCRDQLIE</sequence>
<evidence type="ECO:0000256" key="1">
    <source>
        <dbReference type="SAM" id="Phobius"/>
    </source>
</evidence>
<comment type="caution">
    <text evidence="2">The sequence shown here is derived from an EMBL/GenBank/DDBJ whole genome shotgun (WGS) entry which is preliminary data.</text>
</comment>
<evidence type="ECO:0000313" key="2">
    <source>
        <dbReference type="EMBL" id="RTG80483.1"/>
    </source>
</evidence>
<protein>
    <submittedName>
        <fullName evidence="2">Uncharacterized protein</fullName>
    </submittedName>
</protein>
<proteinExistence type="predicted"/>